<gene>
    <name evidence="13" type="ORF">J8A68_003221</name>
</gene>
<feature type="compositionally biased region" description="Low complexity" evidence="12">
    <location>
        <begin position="55"/>
        <end position="75"/>
    </location>
</feature>
<comment type="caution">
    <text evidence="13">The sequence shown here is derived from an EMBL/GenBank/DDBJ whole genome shotgun (WGS) entry which is preliminary data.</text>
</comment>
<dbReference type="CDD" id="cd09196">
    <property type="entry name" value="PLDc_yTdp1_2"/>
    <property type="match status" value="1"/>
</dbReference>
<dbReference type="OrthoDB" id="47785at2759"/>
<keyword evidence="7" id="KW-0234">DNA repair</keyword>
<dbReference type="Pfam" id="PF06087">
    <property type="entry name" value="Tyr-DNA_phospho"/>
    <property type="match status" value="1"/>
</dbReference>
<comment type="subcellular location">
    <subcellularLocation>
        <location evidence="1">Nucleus</location>
    </subcellularLocation>
</comment>
<dbReference type="GO" id="GO:0005634">
    <property type="term" value="C:nucleus"/>
    <property type="evidence" value="ECO:0007669"/>
    <property type="project" value="UniProtKB-SubCell"/>
</dbReference>
<evidence type="ECO:0000313" key="14">
    <source>
        <dbReference type="Proteomes" id="UP000694255"/>
    </source>
</evidence>
<dbReference type="AlphaFoldDB" id="A0A8J5QMF5"/>
<evidence type="ECO:0000313" key="13">
    <source>
        <dbReference type="EMBL" id="KAG7663221.1"/>
    </source>
</evidence>
<proteinExistence type="inferred from homology"/>
<dbReference type="GO" id="GO:0003690">
    <property type="term" value="F:double-stranded DNA binding"/>
    <property type="evidence" value="ECO:0007669"/>
    <property type="project" value="TreeGrafter"/>
</dbReference>
<feature type="active site" description="Nucleophile" evidence="9">
    <location>
        <position position="178"/>
    </location>
</feature>
<feature type="active site" description="Proton donor/acceptor" evidence="9">
    <location>
        <position position="442"/>
    </location>
</feature>
<keyword evidence="4" id="KW-0227">DNA damage</keyword>
<dbReference type="Proteomes" id="UP000694255">
    <property type="component" value="Unassembled WGS sequence"/>
</dbReference>
<keyword evidence="8" id="KW-0539">Nucleus</keyword>
<organism evidence="13 14">
    <name type="scientific">[Candida] subhashii</name>
    <dbReference type="NCBI Taxonomy" id="561895"/>
    <lineage>
        <taxon>Eukaryota</taxon>
        <taxon>Fungi</taxon>
        <taxon>Dikarya</taxon>
        <taxon>Ascomycota</taxon>
        <taxon>Saccharomycotina</taxon>
        <taxon>Pichiomycetes</taxon>
        <taxon>Debaryomycetaceae</taxon>
        <taxon>Spathaspora</taxon>
    </lineage>
</organism>
<protein>
    <recommendedName>
        <fullName evidence="15">Tyrosyl-DNA phosphodiesterase 1</fullName>
    </recommendedName>
</protein>
<dbReference type="GO" id="GO:0017005">
    <property type="term" value="F:3'-tyrosyl-DNA phosphodiesterase activity"/>
    <property type="evidence" value="ECO:0007669"/>
    <property type="project" value="TreeGrafter"/>
</dbReference>
<dbReference type="RefSeq" id="XP_049263453.1">
    <property type="nucleotide sequence ID" value="XM_049407054.1"/>
</dbReference>
<name>A0A8J5QMF5_9ASCO</name>
<sequence length="567" mass="64423">MSTKRNSDAFLAASAHWAKRAKHNDSNNDNSKPQKTPEIIEISSGEESEEPEVHTGSTNINSPSSTPTKSAPSPSLRLLYAPSYPENDLVRVNKDTVRIGDLVGSEDLSETYQFNFSVDLGFFFSFLHPKFITDKRKIMFITGSKLLDPSNEDTELIKRQYNISEVTADIPNRFGTHHTKMMINFFKDGSMEVVIMTANLRKIDFGGLTQAVWNSGRLQKKESKTKIPLRGERFQRDLMNYMKRYNKSEVSKLAERLKDYDFSPVTVELIGSTPGSYDLSEMTDESDIYGYGKLYQALKRNSLLLDNSATNDHKTYNVLAQVSAISYPFSVEKWATAGIFSHLLCPLIFSQKEPFKLLEPGSGSFRDHQRKHNYCPSIVYPTAAEVASSTIGFDAGQAIHFNYTQSFVHKNYYNQAIKPYLRKCNSSGKNKEITGREILMPHIKMYMCDNGDNWSSLRWVYTGSHNLSKQAWGSRKGNKFTSDDPSKYEISSYELGVLVFPEEGKKLVPVYLNHDNIADKESTEIPIRMPFKLPPVKYSSNDLPWSYHVSYGDSLKDKYGETFNVNK</sequence>
<evidence type="ECO:0000256" key="10">
    <source>
        <dbReference type="PIRSR" id="PIRSR610347-2"/>
    </source>
</evidence>
<evidence type="ECO:0000256" key="1">
    <source>
        <dbReference type="ARBA" id="ARBA00004123"/>
    </source>
</evidence>
<evidence type="ECO:0000256" key="8">
    <source>
        <dbReference type="ARBA" id="ARBA00023242"/>
    </source>
</evidence>
<dbReference type="InterPro" id="IPR010347">
    <property type="entry name" value="Tdp1"/>
</dbReference>
<comment type="similarity">
    <text evidence="2">Belongs to the tyrosyl-DNA phosphodiesterase family.</text>
</comment>
<dbReference type="PANTHER" id="PTHR12415">
    <property type="entry name" value="TYROSYL-DNA PHOSPHODIESTERASE 1"/>
    <property type="match status" value="1"/>
</dbReference>
<evidence type="ECO:0008006" key="15">
    <source>
        <dbReference type="Google" id="ProtNLM"/>
    </source>
</evidence>
<dbReference type="EMBL" id="JAGSYN010000142">
    <property type="protein sequence ID" value="KAG7663221.1"/>
    <property type="molecule type" value="Genomic_DNA"/>
</dbReference>
<dbReference type="PANTHER" id="PTHR12415:SF0">
    <property type="entry name" value="TYROSYL-DNA PHOSPHODIESTERASE 1"/>
    <property type="match status" value="1"/>
</dbReference>
<feature type="binding site" evidence="10">
    <location>
        <position position="444"/>
    </location>
    <ligand>
        <name>substrate</name>
    </ligand>
</feature>
<dbReference type="GO" id="GO:0004527">
    <property type="term" value="F:exonuclease activity"/>
    <property type="evidence" value="ECO:0007669"/>
    <property type="project" value="UniProtKB-KW"/>
</dbReference>
<feature type="region of interest" description="Disordered" evidence="12">
    <location>
        <begin position="1"/>
        <end position="77"/>
    </location>
</feature>
<keyword evidence="5" id="KW-0378">Hydrolase</keyword>
<evidence type="ECO:0000256" key="5">
    <source>
        <dbReference type="ARBA" id="ARBA00022801"/>
    </source>
</evidence>
<evidence type="ECO:0000256" key="11">
    <source>
        <dbReference type="PIRSR" id="PIRSR610347-3"/>
    </source>
</evidence>
<evidence type="ECO:0000256" key="9">
    <source>
        <dbReference type="PIRSR" id="PIRSR610347-1"/>
    </source>
</evidence>
<evidence type="ECO:0000256" key="2">
    <source>
        <dbReference type="ARBA" id="ARBA00010205"/>
    </source>
</evidence>
<dbReference type="GO" id="GO:0006281">
    <property type="term" value="P:DNA repair"/>
    <property type="evidence" value="ECO:0007669"/>
    <property type="project" value="UniProtKB-KW"/>
</dbReference>
<dbReference type="GeneID" id="73470022"/>
<dbReference type="GO" id="GO:0003697">
    <property type="term" value="F:single-stranded DNA binding"/>
    <property type="evidence" value="ECO:0007669"/>
    <property type="project" value="TreeGrafter"/>
</dbReference>
<evidence type="ECO:0000256" key="4">
    <source>
        <dbReference type="ARBA" id="ARBA00022763"/>
    </source>
</evidence>
<reference evidence="13 14" key="1">
    <citation type="journal article" date="2021" name="DNA Res.">
        <title>Genome analysis of Candida subhashii reveals its hybrid nature and dual mitochondrial genome conformations.</title>
        <authorList>
            <person name="Mixao V."/>
            <person name="Hegedusova E."/>
            <person name="Saus E."/>
            <person name="Pryszcz L.P."/>
            <person name="Cillingova A."/>
            <person name="Nosek J."/>
            <person name="Gabaldon T."/>
        </authorList>
    </citation>
    <scope>NUCLEOTIDE SEQUENCE [LARGE SCALE GENOMIC DNA]</scope>
    <source>
        <strain evidence="13 14">CBS 10753</strain>
    </source>
</reference>
<evidence type="ECO:0000256" key="6">
    <source>
        <dbReference type="ARBA" id="ARBA00022839"/>
    </source>
</evidence>
<evidence type="ECO:0000256" key="3">
    <source>
        <dbReference type="ARBA" id="ARBA00022722"/>
    </source>
</evidence>
<evidence type="ECO:0000256" key="12">
    <source>
        <dbReference type="SAM" id="MobiDB-lite"/>
    </source>
</evidence>
<feature type="site" description="Interaction with DNA" evidence="11">
    <location>
        <position position="468"/>
    </location>
</feature>
<keyword evidence="14" id="KW-1185">Reference proteome</keyword>
<keyword evidence="6" id="KW-0269">Exonuclease</keyword>
<keyword evidence="3" id="KW-0540">Nuclease</keyword>
<feature type="binding site" evidence="10">
    <location>
        <position position="180"/>
    </location>
    <ligand>
        <name>substrate</name>
    </ligand>
</feature>
<accession>A0A8J5QMF5</accession>
<evidence type="ECO:0000256" key="7">
    <source>
        <dbReference type="ARBA" id="ARBA00023204"/>
    </source>
</evidence>